<reference evidence="4" key="1">
    <citation type="submission" date="2016-11" db="EMBL/GenBank/DDBJ databases">
        <authorList>
            <person name="Varghese N."/>
            <person name="Submissions S."/>
        </authorList>
    </citation>
    <scope>NUCLEOTIDE SEQUENCE [LARGE SCALE GENOMIC DNA]</scope>
    <source>
        <strain evidence="4">DSM 44671</strain>
    </source>
</reference>
<feature type="domain" description="Nudix hydrolase" evidence="2">
    <location>
        <begin position="75"/>
        <end position="220"/>
    </location>
</feature>
<evidence type="ECO:0000313" key="3">
    <source>
        <dbReference type="EMBL" id="SFW11653.1"/>
    </source>
</evidence>
<dbReference type="Gene3D" id="3.90.79.10">
    <property type="entry name" value="Nucleoside Triphosphate Pyrophosphohydrolase"/>
    <property type="match status" value="1"/>
</dbReference>
<dbReference type="Pfam" id="PF00293">
    <property type="entry name" value="NUDIX"/>
    <property type="match status" value="1"/>
</dbReference>
<dbReference type="PANTHER" id="PTHR43736:SF5">
    <property type="entry name" value="NUDIX HYDROLASE DOMAIN-CONTAINING PROTEIN"/>
    <property type="match status" value="1"/>
</dbReference>
<dbReference type="InterPro" id="IPR020476">
    <property type="entry name" value="Nudix_hydrolase"/>
</dbReference>
<dbReference type="InterPro" id="IPR000086">
    <property type="entry name" value="NUDIX_hydrolase_dom"/>
</dbReference>
<accession>A0A1K1LL72</accession>
<name>A0A1K1LL72_9PSEU</name>
<keyword evidence="4" id="KW-1185">Reference proteome</keyword>
<dbReference type="PROSITE" id="PS51462">
    <property type="entry name" value="NUDIX"/>
    <property type="match status" value="1"/>
</dbReference>
<dbReference type="GO" id="GO:0016787">
    <property type="term" value="F:hydrolase activity"/>
    <property type="evidence" value="ECO:0007669"/>
    <property type="project" value="UniProtKB-KW"/>
</dbReference>
<gene>
    <name evidence="3" type="ORF">SAMN04489730_0044</name>
</gene>
<dbReference type="SUPFAM" id="SSF55811">
    <property type="entry name" value="Nudix"/>
    <property type="match status" value="1"/>
</dbReference>
<evidence type="ECO:0000313" key="4">
    <source>
        <dbReference type="Proteomes" id="UP000182740"/>
    </source>
</evidence>
<organism evidence="3 4">
    <name type="scientific">Amycolatopsis australiensis</name>
    <dbReference type="NCBI Taxonomy" id="546364"/>
    <lineage>
        <taxon>Bacteria</taxon>
        <taxon>Bacillati</taxon>
        <taxon>Actinomycetota</taxon>
        <taxon>Actinomycetes</taxon>
        <taxon>Pseudonocardiales</taxon>
        <taxon>Pseudonocardiaceae</taxon>
        <taxon>Amycolatopsis</taxon>
    </lineage>
</organism>
<keyword evidence="1" id="KW-0378">Hydrolase</keyword>
<dbReference type="PANTHER" id="PTHR43736">
    <property type="entry name" value="ADP-RIBOSE PYROPHOSPHATASE"/>
    <property type="match status" value="1"/>
</dbReference>
<dbReference type="EMBL" id="FPJG01000001">
    <property type="protein sequence ID" value="SFW11653.1"/>
    <property type="molecule type" value="Genomic_DNA"/>
</dbReference>
<proteinExistence type="predicted"/>
<dbReference type="CDD" id="cd18873">
    <property type="entry name" value="NUDIX_NadM_like"/>
    <property type="match status" value="1"/>
</dbReference>
<dbReference type="PRINTS" id="PR00502">
    <property type="entry name" value="NUDIXFAMILY"/>
</dbReference>
<protein>
    <submittedName>
        <fullName evidence="3">ADP-ribose pyrophosphatase YjhB, NUDIX family</fullName>
    </submittedName>
</protein>
<evidence type="ECO:0000256" key="1">
    <source>
        <dbReference type="ARBA" id="ARBA00022801"/>
    </source>
</evidence>
<sequence>MAMTTVTDAHSFNQLVAFLDGRTLSTRPLPSEDEARRAFEHLVCAANGKLRDGVNHHQAPEIWAAILARLGNPVDVARTVDVVLLAERDGVLSVLLIRRRHDPFAGRWALPGGYVDLADRDSAREGQDDTEVAAYRELREETGLTAQQARLRRVGVYDTPGRDPRGPVASTVYTARLDHQPTPTAGSDAEHARWLPVSTVLSMPDQLAFDHIRILADVVDTPHGLTPIA</sequence>
<dbReference type="Proteomes" id="UP000182740">
    <property type="component" value="Unassembled WGS sequence"/>
</dbReference>
<dbReference type="AlphaFoldDB" id="A0A1K1LL72"/>
<evidence type="ECO:0000259" key="2">
    <source>
        <dbReference type="PROSITE" id="PS51462"/>
    </source>
</evidence>
<dbReference type="RefSeq" id="WP_245804852.1">
    <property type="nucleotide sequence ID" value="NZ_FPJG01000001.1"/>
</dbReference>
<dbReference type="InterPro" id="IPR015797">
    <property type="entry name" value="NUDIX_hydrolase-like_dom_sf"/>
</dbReference>
<dbReference type="STRING" id="546364.SAMN04489730_0044"/>